<organism evidence="2 3">
    <name type="scientific">Solirubrobacter phytolaccae</name>
    <dbReference type="NCBI Taxonomy" id="1404360"/>
    <lineage>
        <taxon>Bacteria</taxon>
        <taxon>Bacillati</taxon>
        <taxon>Actinomycetota</taxon>
        <taxon>Thermoleophilia</taxon>
        <taxon>Solirubrobacterales</taxon>
        <taxon>Solirubrobacteraceae</taxon>
        <taxon>Solirubrobacter</taxon>
    </lineage>
</organism>
<proteinExistence type="predicted"/>
<protein>
    <submittedName>
        <fullName evidence="2">Uncharacterized protein</fullName>
    </submittedName>
</protein>
<feature type="transmembrane region" description="Helical" evidence="1">
    <location>
        <begin position="96"/>
        <end position="112"/>
    </location>
</feature>
<evidence type="ECO:0000313" key="3">
    <source>
        <dbReference type="Proteomes" id="UP001147653"/>
    </source>
</evidence>
<sequence>MKRLADYFLGSQSPRAIAALVLGAIVLVGLLVLDNPRVNAVGGVGVSVSWLWMLHSGIVRPPDPLMTAGIVIVALAFMIGGGYTVATGDELPGREVLFAGGIVLVAAGLLRFRRRAGAGAIHAWVAGYFDSLTRVFVPPVPRD</sequence>
<comment type="caution">
    <text evidence="2">The sequence shown here is derived from an EMBL/GenBank/DDBJ whole genome shotgun (WGS) entry which is preliminary data.</text>
</comment>
<gene>
    <name evidence="2" type="ORF">OJ997_07055</name>
</gene>
<feature type="transmembrane region" description="Helical" evidence="1">
    <location>
        <begin position="16"/>
        <end position="33"/>
    </location>
</feature>
<dbReference type="EMBL" id="JAPDDP010000009">
    <property type="protein sequence ID" value="MDA0180048.1"/>
    <property type="molecule type" value="Genomic_DNA"/>
</dbReference>
<evidence type="ECO:0000256" key="1">
    <source>
        <dbReference type="SAM" id="Phobius"/>
    </source>
</evidence>
<feature type="transmembrane region" description="Helical" evidence="1">
    <location>
        <begin position="65"/>
        <end position="84"/>
    </location>
</feature>
<feature type="transmembrane region" description="Helical" evidence="1">
    <location>
        <begin position="39"/>
        <end position="58"/>
    </location>
</feature>
<reference evidence="2" key="1">
    <citation type="submission" date="2022-10" db="EMBL/GenBank/DDBJ databases">
        <title>The WGS of Solirubrobacter phytolaccae KCTC 29190.</title>
        <authorList>
            <person name="Jiang Z."/>
        </authorList>
    </citation>
    <scope>NUCLEOTIDE SEQUENCE</scope>
    <source>
        <strain evidence="2">KCTC 29190</strain>
    </source>
</reference>
<keyword evidence="1" id="KW-0812">Transmembrane</keyword>
<evidence type="ECO:0000313" key="2">
    <source>
        <dbReference type="EMBL" id="MDA0180048.1"/>
    </source>
</evidence>
<dbReference type="AlphaFoldDB" id="A0A9X3S7A1"/>
<dbReference type="RefSeq" id="WP_270024358.1">
    <property type="nucleotide sequence ID" value="NZ_JAPDDP010000009.1"/>
</dbReference>
<keyword evidence="3" id="KW-1185">Reference proteome</keyword>
<keyword evidence="1" id="KW-0472">Membrane</keyword>
<keyword evidence="1" id="KW-1133">Transmembrane helix</keyword>
<accession>A0A9X3S7A1</accession>
<dbReference type="Proteomes" id="UP001147653">
    <property type="component" value="Unassembled WGS sequence"/>
</dbReference>
<name>A0A9X3S7A1_9ACTN</name>